<evidence type="ECO:0000313" key="1">
    <source>
        <dbReference type="EMBL" id="KAL3510411.1"/>
    </source>
</evidence>
<dbReference type="Proteomes" id="UP001630127">
    <property type="component" value="Unassembled WGS sequence"/>
</dbReference>
<gene>
    <name evidence="1" type="ORF">ACH5RR_029812</name>
</gene>
<accession>A0ABD2YSQ8</accession>
<dbReference type="EMBL" id="JBJUIK010000012">
    <property type="protein sequence ID" value="KAL3510411.1"/>
    <property type="molecule type" value="Genomic_DNA"/>
</dbReference>
<name>A0ABD2YSQ8_9GENT</name>
<protein>
    <submittedName>
        <fullName evidence="1">Uncharacterized protein</fullName>
    </submittedName>
</protein>
<comment type="caution">
    <text evidence="1">The sequence shown here is derived from an EMBL/GenBank/DDBJ whole genome shotgun (WGS) entry which is preliminary data.</text>
</comment>
<proteinExistence type="predicted"/>
<evidence type="ECO:0000313" key="2">
    <source>
        <dbReference type="Proteomes" id="UP001630127"/>
    </source>
</evidence>
<keyword evidence="2" id="KW-1185">Reference proteome</keyword>
<sequence>MMDNNAIEGYGSFGGDDRYSGGGSGPLVFDTIVLSFLLDNKKGKDVLNLDKRESDEGFVQTLQIIRTIKLWAEGKEGISNPLLIEAETIRKAIINVRLEGWRKVVIMSSNKGLIHKI</sequence>
<dbReference type="AlphaFoldDB" id="A0ABD2YSQ8"/>
<reference evidence="1 2" key="1">
    <citation type="submission" date="2024-11" db="EMBL/GenBank/DDBJ databases">
        <title>A near-complete genome assembly of Cinchona calisaya.</title>
        <authorList>
            <person name="Lian D.C."/>
            <person name="Zhao X.W."/>
            <person name="Wei L."/>
        </authorList>
    </citation>
    <scope>NUCLEOTIDE SEQUENCE [LARGE SCALE GENOMIC DNA]</scope>
    <source>
        <tissue evidence="1">Nenye</tissue>
    </source>
</reference>
<organism evidence="1 2">
    <name type="scientific">Cinchona calisaya</name>
    <dbReference type="NCBI Taxonomy" id="153742"/>
    <lineage>
        <taxon>Eukaryota</taxon>
        <taxon>Viridiplantae</taxon>
        <taxon>Streptophyta</taxon>
        <taxon>Embryophyta</taxon>
        <taxon>Tracheophyta</taxon>
        <taxon>Spermatophyta</taxon>
        <taxon>Magnoliopsida</taxon>
        <taxon>eudicotyledons</taxon>
        <taxon>Gunneridae</taxon>
        <taxon>Pentapetalae</taxon>
        <taxon>asterids</taxon>
        <taxon>lamiids</taxon>
        <taxon>Gentianales</taxon>
        <taxon>Rubiaceae</taxon>
        <taxon>Cinchonoideae</taxon>
        <taxon>Cinchoneae</taxon>
        <taxon>Cinchona</taxon>
    </lineage>
</organism>